<dbReference type="Gene3D" id="3.40.50.720">
    <property type="entry name" value="NAD(P)-binding Rossmann-like Domain"/>
    <property type="match status" value="1"/>
</dbReference>
<dbReference type="PANTHER" id="PTHR44196:SF1">
    <property type="entry name" value="DEHYDROGENASE_REDUCTASE SDR FAMILY MEMBER 7B"/>
    <property type="match status" value="1"/>
</dbReference>
<dbReference type="InterPro" id="IPR002347">
    <property type="entry name" value="SDR_fam"/>
</dbReference>
<dbReference type="PRINTS" id="PR00080">
    <property type="entry name" value="SDRFAMILY"/>
</dbReference>
<evidence type="ECO:0000313" key="5">
    <source>
        <dbReference type="EMBL" id="UPL11109.1"/>
    </source>
</evidence>
<dbReference type="PANTHER" id="PTHR44196">
    <property type="entry name" value="DEHYDROGENASE/REDUCTASE SDR FAMILY MEMBER 7B"/>
    <property type="match status" value="1"/>
</dbReference>
<evidence type="ECO:0000256" key="1">
    <source>
        <dbReference type="ARBA" id="ARBA00006484"/>
    </source>
</evidence>
<organism evidence="5 6">
    <name type="scientific">Microbacterium sufflavum</name>
    <dbReference type="NCBI Taxonomy" id="2851649"/>
    <lineage>
        <taxon>Bacteria</taxon>
        <taxon>Bacillati</taxon>
        <taxon>Actinomycetota</taxon>
        <taxon>Actinomycetes</taxon>
        <taxon>Micrococcales</taxon>
        <taxon>Microbacteriaceae</taxon>
        <taxon>Microbacterium</taxon>
    </lineage>
</organism>
<keyword evidence="6" id="KW-1185">Reference proteome</keyword>
<protein>
    <submittedName>
        <fullName evidence="5">SDR family oxidoreductase</fullName>
    </submittedName>
</protein>
<proteinExistence type="inferred from homology"/>
<accession>A0ABY4IEU4</accession>
<evidence type="ECO:0000259" key="4">
    <source>
        <dbReference type="SMART" id="SM00822"/>
    </source>
</evidence>
<feature type="domain" description="Ketoreductase" evidence="4">
    <location>
        <begin position="9"/>
        <end position="208"/>
    </location>
</feature>
<dbReference type="InterPro" id="IPR036291">
    <property type="entry name" value="NAD(P)-bd_dom_sf"/>
</dbReference>
<dbReference type="PROSITE" id="PS51257">
    <property type="entry name" value="PROKAR_LIPOPROTEIN"/>
    <property type="match status" value="1"/>
</dbReference>
<dbReference type="SMART" id="SM00822">
    <property type="entry name" value="PKS_KR"/>
    <property type="match status" value="1"/>
</dbReference>
<dbReference type="SUPFAM" id="SSF51735">
    <property type="entry name" value="NAD(P)-binding Rossmann-fold domains"/>
    <property type="match status" value="1"/>
</dbReference>
<dbReference type="RefSeq" id="WP_136036972.1">
    <property type="nucleotide sequence ID" value="NZ_CP078076.1"/>
</dbReference>
<evidence type="ECO:0000256" key="2">
    <source>
        <dbReference type="ARBA" id="ARBA00023002"/>
    </source>
</evidence>
<dbReference type="InterPro" id="IPR020904">
    <property type="entry name" value="Sc_DH/Rdtase_CS"/>
</dbReference>
<dbReference type="EMBL" id="CP078076">
    <property type="protein sequence ID" value="UPL11109.1"/>
    <property type="molecule type" value="Genomic_DNA"/>
</dbReference>
<evidence type="ECO:0000313" key="6">
    <source>
        <dbReference type="Proteomes" id="UP000831467"/>
    </source>
</evidence>
<dbReference type="PRINTS" id="PR00081">
    <property type="entry name" value="GDHRDH"/>
</dbReference>
<keyword evidence="2" id="KW-0560">Oxidoreductase</keyword>
<comment type="similarity">
    <text evidence="1 3">Belongs to the short-chain dehydrogenases/reductases (SDR) family.</text>
</comment>
<dbReference type="Pfam" id="PF00106">
    <property type="entry name" value="adh_short"/>
    <property type="match status" value="1"/>
</dbReference>
<name>A0ABY4IEU4_9MICO</name>
<dbReference type="CDD" id="cd05233">
    <property type="entry name" value="SDR_c"/>
    <property type="match status" value="1"/>
</dbReference>
<dbReference type="PROSITE" id="PS00061">
    <property type="entry name" value="ADH_SHORT"/>
    <property type="match status" value="1"/>
</dbReference>
<gene>
    <name evidence="5" type="ORF">KV394_08290</name>
</gene>
<sequence>MSGVSVKDRVALLTGASSGIGLATAQALAAAGCHVVAVARDEQRLAALAAEHPERVTTIAADVSEPQSAEDVVAETLRRHGRLDIVLPNAGIYLGGDLADATVAQIAAVVATNVTGVMALVRAALPPLLAQGSGDILVTSSVSGHQDIEWEPVYSASKHAVQSFVHTVRRQYADSGVRIGAIAPGVVLNPLWGFAHGSPEEAERIAEGTGIRSSDVADAMLFMLTRPAHVVVRDLVLLPTGQPI</sequence>
<reference evidence="5 6" key="1">
    <citation type="submission" date="2021-06" db="EMBL/GenBank/DDBJ databases">
        <title>Genome-based taxonomic framework of Microbacterium strains isolated from marine environment, the description of four new species and reclassification of four preexisting species.</title>
        <authorList>
            <person name="Lee S.D."/>
            <person name="Kim S.-M."/>
            <person name="Byeon Y.-S."/>
            <person name="Yang H.L."/>
            <person name="Kim I.S."/>
        </authorList>
    </citation>
    <scope>NUCLEOTIDE SEQUENCE [LARGE SCALE GENOMIC DNA]</scope>
    <source>
        <strain evidence="5 6">SSW1-51</strain>
    </source>
</reference>
<evidence type="ECO:0000256" key="3">
    <source>
        <dbReference type="RuleBase" id="RU000363"/>
    </source>
</evidence>
<dbReference type="InterPro" id="IPR057326">
    <property type="entry name" value="KR_dom"/>
</dbReference>
<dbReference type="Proteomes" id="UP000831467">
    <property type="component" value="Chromosome"/>
</dbReference>